<dbReference type="KEGG" id="est:DN752_21865"/>
<feature type="domain" description="Polysaccharide pyruvyl transferase" evidence="1">
    <location>
        <begin position="15"/>
        <end position="315"/>
    </location>
</feature>
<evidence type="ECO:0000313" key="2">
    <source>
        <dbReference type="EMBL" id="AWW32581.1"/>
    </source>
</evidence>
<dbReference type="PANTHER" id="PTHR36836">
    <property type="entry name" value="COLANIC ACID BIOSYNTHESIS PROTEIN WCAK"/>
    <property type="match status" value="1"/>
</dbReference>
<dbReference type="RefSeq" id="WP_112785954.1">
    <property type="nucleotide sequence ID" value="NZ_CP030041.1"/>
</dbReference>
<dbReference type="PANTHER" id="PTHR36836:SF1">
    <property type="entry name" value="COLANIC ACID BIOSYNTHESIS PROTEIN WCAK"/>
    <property type="match status" value="1"/>
</dbReference>
<evidence type="ECO:0000313" key="3">
    <source>
        <dbReference type="Proteomes" id="UP000248688"/>
    </source>
</evidence>
<sequence length="382" mass="43515">MKKVTIQIDGTNTLNKGAELMLHSVVEQIRKKNESYQIIYNSNVPFTDSVGLPKKLNIQKRAAMKYGKVPRALLGRMNINTTYFSNFYALKDIDIVLDAGGFQFSDQWKYSTRKMDLWKGYYESLKKAGTKIILLPQAMGPFNTKGGIDSIEMVNRYCDIIIARETISKQHVLNAGVEPERVWCYPDFTSVTKGAASSYADYAKGKVCVIPNKKMITHVSESNVSYFEFFKNIIQCLIELGEDVFILNHEGKGDYEICKRLNADFDNRFTVISDLDALATKGVIGASKFTISSRFHGVASSLSQNVPCLSTSWNHKYEMLFSEYGITDGVLDLNTKYENLKERIRKELACVPESVIKLEKFSVEQSRKVHEMWDKVWEIVEK</sequence>
<dbReference type="Proteomes" id="UP000248688">
    <property type="component" value="Chromosome"/>
</dbReference>
<dbReference type="Pfam" id="PF04230">
    <property type="entry name" value="PS_pyruv_trans"/>
    <property type="match status" value="1"/>
</dbReference>
<gene>
    <name evidence="2" type="ORF">DN752_21865</name>
</gene>
<keyword evidence="3" id="KW-1185">Reference proteome</keyword>
<dbReference type="AlphaFoldDB" id="A0A2Z4INA1"/>
<proteinExistence type="predicted"/>
<dbReference type="InterPro" id="IPR007345">
    <property type="entry name" value="Polysacch_pyruvyl_Trfase"/>
</dbReference>
<organism evidence="2 3">
    <name type="scientific">Echinicola strongylocentroti</name>
    <dbReference type="NCBI Taxonomy" id="1795355"/>
    <lineage>
        <taxon>Bacteria</taxon>
        <taxon>Pseudomonadati</taxon>
        <taxon>Bacteroidota</taxon>
        <taxon>Cytophagia</taxon>
        <taxon>Cytophagales</taxon>
        <taxon>Cyclobacteriaceae</taxon>
        <taxon>Echinicola</taxon>
    </lineage>
</organism>
<reference evidence="2 3" key="1">
    <citation type="submission" date="2018-06" db="EMBL/GenBank/DDBJ databases">
        <title>Echinicola strongylocentroti sp. nov., isolated from a sea urchin Strongylocentrotus intermedius.</title>
        <authorList>
            <person name="Bae S.S."/>
        </authorList>
    </citation>
    <scope>NUCLEOTIDE SEQUENCE [LARGE SCALE GENOMIC DNA]</scope>
    <source>
        <strain evidence="2 3">MEBiC08714</strain>
    </source>
</reference>
<dbReference type="EMBL" id="CP030041">
    <property type="protein sequence ID" value="AWW32581.1"/>
    <property type="molecule type" value="Genomic_DNA"/>
</dbReference>
<evidence type="ECO:0000259" key="1">
    <source>
        <dbReference type="Pfam" id="PF04230"/>
    </source>
</evidence>
<protein>
    <recommendedName>
        <fullName evidence="1">Polysaccharide pyruvyl transferase domain-containing protein</fullName>
    </recommendedName>
</protein>
<name>A0A2Z4INA1_9BACT</name>
<dbReference type="OrthoDB" id="6058856at2"/>
<accession>A0A2Z4INA1</accession>